<protein>
    <submittedName>
        <fullName evidence="4">Dedicator of cytokinesis protein</fullName>
    </submittedName>
</protein>
<dbReference type="PANTHER" id="PTHR23317:SF76">
    <property type="entry name" value="LD20667P"/>
    <property type="match status" value="1"/>
</dbReference>
<dbReference type="InterPro" id="IPR026791">
    <property type="entry name" value="DOCK"/>
</dbReference>
<evidence type="ECO:0000313" key="5">
    <source>
        <dbReference type="Proteomes" id="UP000076858"/>
    </source>
</evidence>
<dbReference type="InterPro" id="IPR021816">
    <property type="entry name" value="DOCK_C/D_N"/>
</dbReference>
<dbReference type="AlphaFoldDB" id="A0A164UPQ4"/>
<dbReference type="GO" id="GO:0007264">
    <property type="term" value="P:small GTPase-mediated signal transduction"/>
    <property type="evidence" value="ECO:0007669"/>
    <property type="project" value="InterPro"/>
</dbReference>
<feature type="domain" description="C2 DOCK-type" evidence="3">
    <location>
        <begin position="484"/>
        <end position="676"/>
    </location>
</feature>
<comment type="caution">
    <text evidence="4">The sequence shown here is derived from an EMBL/GenBank/DDBJ whole genome shotgun (WGS) entry which is preliminary data.</text>
</comment>
<sequence>MSIPSQASSLIGQRPFVQRLPRQHASEVRRAMSSASQMSDGYQTSRTVSYAGSIQSAHSVTWNEVLEPLDYEDVMNEHASDSDPLKLVLSFPLDDLQIYLLQRPWRTLQPITPPEPLYQEYSSGSLARQAASRLNALASTPRQEFEIDGENDGNLNSENENNLIDSLSTKASSIRSSNSVSDTPRGSWATFDLRQTASDPPLPGFLDRLAPDVIDNVNKLRRSELQLDTLFALYPPQDDEDIIERRCQPDMPIEHLGHRILVKCTQLQLELEIEPIYASMALYDAKEKKKISEKFYFDLNSDSIKHMLATHIPFQLEKVLQGDINECTEPYIKDDKVWYRKNESMRPIERAAKDLGGTGCPLRGQEFIYTAYSTELEIVTVKRIKQTNVTQMKQFRPRERTAWIAKIALVVLINSEEKLELTQDRGPGHERRGSLERRGTAGSHDKRSSWSSTGDEAGLSLDNFRPVTLTVSSFFKQEGDRLRDDDLYKYLHELRRSNNALKRLKCIPGTLKLEVSPCPEENKCSLTPELAKLHPYPGNLLIVHGRLLTHFYIFFSHFINYVNYSCQYFIYRCPDFYDEIKIKLPANLKDCHHLLFTFYHVSCQRKVEQTALETVVGYSWLPMLKDGSLQTGEFSLPVMLDPPPSNYLYIHPEVMLPGTRWVDNHKGIFNIVIEAVTF</sequence>
<evidence type="ECO:0000313" key="4">
    <source>
        <dbReference type="EMBL" id="KZS11559.1"/>
    </source>
</evidence>
<dbReference type="PROSITE" id="PS51650">
    <property type="entry name" value="C2_DOCK"/>
    <property type="match status" value="1"/>
</dbReference>
<dbReference type="STRING" id="35525.A0A164UPQ4"/>
<dbReference type="InterPro" id="IPR027007">
    <property type="entry name" value="C2_DOCK-type_domain"/>
</dbReference>
<keyword evidence="5" id="KW-1185">Reference proteome</keyword>
<dbReference type="OrthoDB" id="47328at2759"/>
<evidence type="ECO:0000259" key="3">
    <source>
        <dbReference type="PROSITE" id="PS51650"/>
    </source>
</evidence>
<proteinExistence type="inferred from homology"/>
<evidence type="ECO:0000256" key="2">
    <source>
        <dbReference type="SAM" id="MobiDB-lite"/>
    </source>
</evidence>
<feature type="compositionally biased region" description="Basic and acidic residues" evidence="2">
    <location>
        <begin position="421"/>
        <end position="448"/>
    </location>
</feature>
<feature type="region of interest" description="Disordered" evidence="2">
    <location>
        <begin position="140"/>
        <end position="161"/>
    </location>
</feature>
<feature type="compositionally biased region" description="Polar residues" evidence="2">
    <location>
        <begin position="33"/>
        <end position="42"/>
    </location>
</feature>
<dbReference type="Pfam" id="PF11878">
    <property type="entry name" value="DOCK_C-D_N"/>
    <property type="match status" value="1"/>
</dbReference>
<dbReference type="EMBL" id="LRGB01001579">
    <property type="protein sequence ID" value="KZS11559.1"/>
    <property type="molecule type" value="Genomic_DNA"/>
</dbReference>
<reference evidence="4 5" key="1">
    <citation type="submission" date="2016-03" db="EMBL/GenBank/DDBJ databases">
        <title>EvidentialGene: Evidence-directed Construction of Genes on Genomes.</title>
        <authorList>
            <person name="Gilbert D.G."/>
            <person name="Choi J.-H."/>
            <person name="Mockaitis K."/>
            <person name="Colbourne J."/>
            <person name="Pfrender M."/>
        </authorList>
    </citation>
    <scope>NUCLEOTIDE SEQUENCE [LARGE SCALE GENOMIC DNA]</scope>
    <source>
        <strain evidence="4 5">Xinb3</strain>
        <tissue evidence="4">Complete organism</tissue>
    </source>
</reference>
<evidence type="ECO:0000256" key="1">
    <source>
        <dbReference type="PROSITE-ProRule" id="PRU00983"/>
    </source>
</evidence>
<dbReference type="Proteomes" id="UP000076858">
    <property type="component" value="Unassembled WGS sequence"/>
</dbReference>
<feature type="compositionally biased region" description="Low complexity" evidence="2">
    <location>
        <begin position="152"/>
        <end position="161"/>
    </location>
</feature>
<comment type="similarity">
    <text evidence="1">Belongs to the DOCK family.</text>
</comment>
<feature type="region of interest" description="Disordered" evidence="2">
    <location>
        <begin position="421"/>
        <end position="455"/>
    </location>
</feature>
<dbReference type="InterPro" id="IPR035892">
    <property type="entry name" value="C2_domain_sf"/>
</dbReference>
<name>A0A164UPQ4_9CRUS</name>
<dbReference type="Pfam" id="PF14429">
    <property type="entry name" value="DOCK-C2"/>
    <property type="match status" value="1"/>
</dbReference>
<dbReference type="PANTHER" id="PTHR23317">
    <property type="entry name" value="DEDICATOR OF CYTOKINESIS DOCK"/>
    <property type="match status" value="1"/>
</dbReference>
<gene>
    <name evidence="4" type="ORF">APZ42_023683</name>
</gene>
<dbReference type="GO" id="GO:0005085">
    <property type="term" value="F:guanyl-nucleotide exchange factor activity"/>
    <property type="evidence" value="ECO:0007669"/>
    <property type="project" value="InterPro"/>
</dbReference>
<organism evidence="4 5">
    <name type="scientific">Daphnia magna</name>
    <dbReference type="NCBI Taxonomy" id="35525"/>
    <lineage>
        <taxon>Eukaryota</taxon>
        <taxon>Metazoa</taxon>
        <taxon>Ecdysozoa</taxon>
        <taxon>Arthropoda</taxon>
        <taxon>Crustacea</taxon>
        <taxon>Branchiopoda</taxon>
        <taxon>Diplostraca</taxon>
        <taxon>Cladocera</taxon>
        <taxon>Anomopoda</taxon>
        <taxon>Daphniidae</taxon>
        <taxon>Daphnia</taxon>
    </lineage>
</organism>
<feature type="region of interest" description="Disordered" evidence="2">
    <location>
        <begin position="21"/>
        <end position="42"/>
    </location>
</feature>
<dbReference type="Gene3D" id="2.60.40.150">
    <property type="entry name" value="C2 domain"/>
    <property type="match status" value="1"/>
</dbReference>
<accession>A0A164UPQ4</accession>